<dbReference type="Proteomes" id="UP000265120">
    <property type="component" value="Chromosome 12"/>
</dbReference>
<dbReference type="RefSeq" id="XP_008320498.1">
    <property type="nucleotide sequence ID" value="XM_008322276.3"/>
</dbReference>
<dbReference type="STRING" id="244447.ENSCSEP00000018860"/>
<keyword evidence="1 2" id="KW-0175">Coiled coil</keyword>
<dbReference type="Pfam" id="PF15739">
    <property type="entry name" value="TSNAXIP1_N"/>
    <property type="match status" value="1"/>
</dbReference>
<dbReference type="PANTHER" id="PTHR34916:SF1">
    <property type="entry name" value="GI:13385330"/>
    <property type="match status" value="1"/>
</dbReference>
<evidence type="ECO:0000259" key="4">
    <source>
        <dbReference type="Pfam" id="PF15739"/>
    </source>
</evidence>
<reference evidence="5" key="3">
    <citation type="submission" date="2025-09" db="UniProtKB">
        <authorList>
            <consortium name="Ensembl"/>
        </authorList>
    </citation>
    <scope>IDENTIFICATION</scope>
</reference>
<reference evidence="5" key="2">
    <citation type="submission" date="2025-08" db="UniProtKB">
        <authorList>
            <consortium name="Ensembl"/>
        </authorList>
    </citation>
    <scope>IDENTIFICATION</scope>
</reference>
<feature type="compositionally biased region" description="Polar residues" evidence="3">
    <location>
        <begin position="60"/>
        <end position="81"/>
    </location>
</feature>
<dbReference type="OMA" id="QEGLWKF"/>
<reference evidence="5 6" key="1">
    <citation type="journal article" date="2014" name="Nat. Genet.">
        <title>Whole-genome sequence of a flatfish provides insights into ZW sex chromosome evolution and adaptation to a benthic lifestyle.</title>
        <authorList>
            <person name="Chen S."/>
            <person name="Zhang G."/>
            <person name="Shao C."/>
            <person name="Huang Q."/>
            <person name="Liu G."/>
            <person name="Zhang P."/>
            <person name="Song W."/>
            <person name="An N."/>
            <person name="Chalopin D."/>
            <person name="Volff J.N."/>
            <person name="Hong Y."/>
            <person name="Li Q."/>
            <person name="Sha Z."/>
            <person name="Zhou H."/>
            <person name="Xie M."/>
            <person name="Yu Q."/>
            <person name="Liu Y."/>
            <person name="Xiang H."/>
            <person name="Wang N."/>
            <person name="Wu K."/>
            <person name="Yang C."/>
            <person name="Zhou Q."/>
            <person name="Liao X."/>
            <person name="Yang L."/>
            <person name="Hu Q."/>
            <person name="Zhang J."/>
            <person name="Meng L."/>
            <person name="Jin L."/>
            <person name="Tian Y."/>
            <person name="Lian J."/>
            <person name="Yang J."/>
            <person name="Miao G."/>
            <person name="Liu S."/>
            <person name="Liang Z."/>
            <person name="Yan F."/>
            <person name="Li Y."/>
            <person name="Sun B."/>
            <person name="Zhang H."/>
            <person name="Zhang J."/>
            <person name="Zhu Y."/>
            <person name="Du M."/>
            <person name="Zhao Y."/>
            <person name="Schartl M."/>
            <person name="Tang Q."/>
            <person name="Wang J."/>
        </authorList>
    </citation>
    <scope>NUCLEOTIDE SEQUENCE</scope>
</reference>
<dbReference type="GeneID" id="103387575"/>
<evidence type="ECO:0000313" key="5">
    <source>
        <dbReference type="Ensembl" id="ENSCSEP00000018860.1"/>
    </source>
</evidence>
<dbReference type="PANTHER" id="PTHR34916">
    <property type="entry name" value="GI:13385330"/>
    <property type="match status" value="1"/>
</dbReference>
<feature type="coiled-coil region" evidence="2">
    <location>
        <begin position="282"/>
        <end position="316"/>
    </location>
</feature>
<dbReference type="AlphaFoldDB" id="A0A3P8W2N7"/>
<evidence type="ECO:0000313" key="6">
    <source>
        <dbReference type="Proteomes" id="UP000265120"/>
    </source>
</evidence>
<organism evidence="5 6">
    <name type="scientific">Cynoglossus semilaevis</name>
    <name type="common">Tongue sole</name>
    <dbReference type="NCBI Taxonomy" id="244447"/>
    <lineage>
        <taxon>Eukaryota</taxon>
        <taxon>Metazoa</taxon>
        <taxon>Chordata</taxon>
        <taxon>Craniata</taxon>
        <taxon>Vertebrata</taxon>
        <taxon>Euteleostomi</taxon>
        <taxon>Actinopterygii</taxon>
        <taxon>Neopterygii</taxon>
        <taxon>Teleostei</taxon>
        <taxon>Neoteleostei</taxon>
        <taxon>Acanthomorphata</taxon>
        <taxon>Carangaria</taxon>
        <taxon>Pleuronectiformes</taxon>
        <taxon>Pleuronectoidei</taxon>
        <taxon>Cynoglossidae</taxon>
        <taxon>Cynoglossinae</taxon>
        <taxon>Cynoglossus</taxon>
    </lineage>
</organism>
<feature type="domain" description="Translin-associated factor X-interacting protein 1 N-terminal" evidence="4">
    <location>
        <begin position="197"/>
        <end position="307"/>
    </location>
</feature>
<name>A0A3P8W2N7_CYNSE</name>
<dbReference type="Ensembl" id="ENSCSET00000019094.1">
    <property type="protein sequence ID" value="ENSCSEP00000018860.1"/>
    <property type="gene ID" value="ENSCSEG00000012066.1"/>
</dbReference>
<dbReference type="InParanoid" id="A0A3P8W2N7"/>
<protein>
    <submittedName>
        <fullName evidence="5">Chromosome 12 C6orf118 homolog</fullName>
    </submittedName>
</protein>
<evidence type="ECO:0000256" key="1">
    <source>
        <dbReference type="ARBA" id="ARBA00023054"/>
    </source>
</evidence>
<dbReference type="OrthoDB" id="10024479at2759"/>
<evidence type="ECO:0000256" key="2">
    <source>
        <dbReference type="SAM" id="Coils"/>
    </source>
</evidence>
<evidence type="ECO:0000256" key="3">
    <source>
        <dbReference type="SAM" id="MobiDB-lite"/>
    </source>
</evidence>
<accession>A0A3P8W2N7</accession>
<keyword evidence="6" id="KW-1185">Reference proteome</keyword>
<feature type="region of interest" description="Disordered" evidence="3">
    <location>
        <begin position="60"/>
        <end position="116"/>
    </location>
</feature>
<dbReference type="InterPro" id="IPR032755">
    <property type="entry name" value="TSNAXIP1_N"/>
</dbReference>
<feature type="region of interest" description="Disordered" evidence="3">
    <location>
        <begin position="140"/>
        <end position="165"/>
    </location>
</feature>
<dbReference type="KEGG" id="csem:103387575"/>
<sequence>MFSNSRSKPESFRSDVHKLLQAAEAGQKADILTYLSGHLGPRTLNKSQSYVDTKQSLWTNSQRQGATANHQTVRLKQTKTLTHTESRCAEFTSRTVSVSRPVQAPDPSSHADRRQDISLPYIIRHSSGNVSVQMNAISQKKPNSLSNPEGKQQFDSSVSDQKGMNNEDQLKTKQWFGRQHVAKQKLWAGINVAEMLERKLQKGLKKLSAQSWPSTDRLAVFSDVFDDVCEHSPVFGRILREIKTDYDLYIHRLTAPQSPAPDGMLEASLEEFGDSTVTSVELKNAEKEIFRLELEASRALKENKQLKEELQNLSITDSVETDFSMLQDSETFNRDSNSVWLKRRQVLEVWMEIQELEQDLKEKLVSTVTTTATEKHVKDLKKETMRLIVSNDRLKSNNQNLENKINMVLNREKSSQAIQR</sequence>
<proteinExistence type="predicted"/>
<dbReference type="GeneTree" id="ENSGT00940000177213"/>